<gene>
    <name evidence="2" type="ORF">HO173_000978</name>
</gene>
<name>A0A8H6G5Y0_9LECA</name>
<dbReference type="GeneID" id="59282656"/>
<dbReference type="GO" id="GO:0005049">
    <property type="term" value="F:nuclear export signal receptor activity"/>
    <property type="evidence" value="ECO:0007669"/>
    <property type="project" value="InterPro"/>
</dbReference>
<dbReference type="SUPFAM" id="SSF48371">
    <property type="entry name" value="ARM repeat"/>
    <property type="match status" value="1"/>
</dbReference>
<dbReference type="Pfam" id="PF19273">
    <property type="entry name" value="Exportin-5"/>
    <property type="match status" value="1"/>
</dbReference>
<dbReference type="InterPro" id="IPR045478">
    <property type="entry name" value="Exportin-5_C"/>
</dbReference>
<dbReference type="InterPro" id="IPR045065">
    <property type="entry name" value="XPO1/5"/>
</dbReference>
<sequence length="935" mass="106064">MFQDETIYLLKQLYEWLIVDPNDIDEAKYLLLKRFSEAYATHQGSFHLLIIRQMVFNIGRLLEESPSFVPEGSNWGGFFDILLNVMKNQSLHVSIPALHLWVKLLSSDKIGNSPAIMALVSDLLETCSQRLVRFEDLPVDSSNPSIVFLNEDVDTMPERHAFLGNYARFCNQIVELVVQKQPIDALYHILGQADKVLDHVYDGEPPFQASNYTKTSVPYLRIDAQFTVIEAALKGCLKWLTASGNPQTEHEHEVMTSNLQVWCDRLLGLMFEDPMIKQRVIQLAVGFAIGPLKRNAQFALKIFDYILDTRCSAHPACLAYTDAVKDLQAVSLHQLQRLAMRFPDYLVIIFDEVERKVMSVSQSVASDEQTRARYSSVLFIIMHRATSVDVRPREERLDQFLQPMIDQWQDRTLSNSLSSFENFSRLLGLENLQQYLCSRAVNKLRNWSEHPLDDQGKALQTQMQNALDALPLRATKTVMNISVERLEQGSQPYDMACRLWHKNIPLILPNLLKFISQSQAFHDPSNWPALPPEMQDVVRRILTDRFWQVGISQGSRDEFYASVGDTKTTLEGFASSIRATVRTVRETGYRLLNYMSLLGEHFYSFAELPGPLAQALFADACALSPHQMAILVDTIRPIIDNCPEKYRSHFLPPILSALFEQLDRKASLEWERIEERSKAASEDDDLTSEMKDESILRQLTMASVMLVVGLLEPARPNPPAAPEVPDKVDGDAAGPSANTPRSFILRTPEILKPVILFCTHALRMRDTRACSLIAKVLRSIVPEFAGDGPVEPDVREFISTEVLKACITSLHDPYFVELQKDFAQLIASILISYTPRTERPKEILLSLPEMAPEKLDRATRHLFRAQQNTRQQRAIILDLLEGFRGIAIHEQGKLPKPDAKKLRSALQEKYMTVDVQASDKRELSPDLGGVAAMFG</sequence>
<comment type="caution">
    <text evidence="2">The sequence shown here is derived from an EMBL/GenBank/DDBJ whole genome shotgun (WGS) entry which is preliminary data.</text>
</comment>
<dbReference type="GO" id="GO:0042565">
    <property type="term" value="C:RNA nuclear export complex"/>
    <property type="evidence" value="ECO:0007669"/>
    <property type="project" value="TreeGrafter"/>
</dbReference>
<feature type="domain" description="Exportin-5 C-terminal" evidence="1">
    <location>
        <begin position="78"/>
        <end position="891"/>
    </location>
</feature>
<dbReference type="AlphaFoldDB" id="A0A8H6G5Y0"/>
<dbReference type="RefSeq" id="XP_037170432.1">
    <property type="nucleotide sequence ID" value="XM_037302925.1"/>
</dbReference>
<evidence type="ECO:0000313" key="3">
    <source>
        <dbReference type="Proteomes" id="UP000578531"/>
    </source>
</evidence>
<protein>
    <recommendedName>
        <fullName evidence="1">Exportin-5 C-terminal domain-containing protein</fullName>
    </recommendedName>
</protein>
<evidence type="ECO:0000313" key="2">
    <source>
        <dbReference type="EMBL" id="KAF6241184.1"/>
    </source>
</evidence>
<reference evidence="2 3" key="1">
    <citation type="journal article" date="2020" name="Genomics">
        <title>Complete, high-quality genomes from long-read metagenomic sequencing of two wolf lichen thalli reveals enigmatic genome architecture.</title>
        <authorList>
            <person name="McKenzie S.K."/>
            <person name="Walston R.F."/>
            <person name="Allen J.L."/>
        </authorList>
    </citation>
    <scope>NUCLEOTIDE SEQUENCE [LARGE SCALE GENOMIC DNA]</scope>
    <source>
        <strain evidence="2">WasteWater2</strain>
    </source>
</reference>
<dbReference type="PANTHER" id="PTHR11223:SF3">
    <property type="entry name" value="EXPORTIN-5"/>
    <property type="match status" value="1"/>
</dbReference>
<evidence type="ECO:0000259" key="1">
    <source>
        <dbReference type="Pfam" id="PF19273"/>
    </source>
</evidence>
<dbReference type="GO" id="GO:0003723">
    <property type="term" value="F:RNA binding"/>
    <property type="evidence" value="ECO:0007669"/>
    <property type="project" value="TreeGrafter"/>
</dbReference>
<proteinExistence type="predicted"/>
<accession>A0A8H6G5Y0</accession>
<keyword evidence="3" id="KW-1185">Reference proteome</keyword>
<dbReference type="OrthoDB" id="2215036at2759"/>
<dbReference type="GO" id="GO:0006611">
    <property type="term" value="P:protein export from nucleus"/>
    <property type="evidence" value="ECO:0007669"/>
    <property type="project" value="InterPro"/>
</dbReference>
<dbReference type="PANTHER" id="PTHR11223">
    <property type="entry name" value="EXPORTIN 1/5"/>
    <property type="match status" value="1"/>
</dbReference>
<dbReference type="GO" id="GO:0005737">
    <property type="term" value="C:cytoplasm"/>
    <property type="evidence" value="ECO:0007669"/>
    <property type="project" value="TreeGrafter"/>
</dbReference>
<dbReference type="InterPro" id="IPR011989">
    <property type="entry name" value="ARM-like"/>
</dbReference>
<dbReference type="Gene3D" id="1.25.10.10">
    <property type="entry name" value="Leucine-rich Repeat Variant"/>
    <property type="match status" value="1"/>
</dbReference>
<dbReference type="GO" id="GO:0006405">
    <property type="term" value="P:RNA export from nucleus"/>
    <property type="evidence" value="ECO:0007669"/>
    <property type="project" value="TreeGrafter"/>
</dbReference>
<dbReference type="EMBL" id="JACCJC010000002">
    <property type="protein sequence ID" value="KAF6241184.1"/>
    <property type="molecule type" value="Genomic_DNA"/>
</dbReference>
<organism evidence="2 3">
    <name type="scientific">Letharia columbiana</name>
    <dbReference type="NCBI Taxonomy" id="112416"/>
    <lineage>
        <taxon>Eukaryota</taxon>
        <taxon>Fungi</taxon>
        <taxon>Dikarya</taxon>
        <taxon>Ascomycota</taxon>
        <taxon>Pezizomycotina</taxon>
        <taxon>Lecanoromycetes</taxon>
        <taxon>OSLEUM clade</taxon>
        <taxon>Lecanoromycetidae</taxon>
        <taxon>Lecanorales</taxon>
        <taxon>Lecanorineae</taxon>
        <taxon>Parmeliaceae</taxon>
        <taxon>Letharia</taxon>
    </lineage>
</organism>
<dbReference type="GO" id="GO:0005634">
    <property type="term" value="C:nucleus"/>
    <property type="evidence" value="ECO:0007669"/>
    <property type="project" value="TreeGrafter"/>
</dbReference>
<dbReference type="Proteomes" id="UP000578531">
    <property type="component" value="Unassembled WGS sequence"/>
</dbReference>
<dbReference type="InterPro" id="IPR016024">
    <property type="entry name" value="ARM-type_fold"/>
</dbReference>